<sequence length="360" mass="38531">MDNKAGKTPRSPSSHAATPPAATRPVPTDTSAAPTDTARNSATPRRPSLDPELLRRRLEPLGYVVEVVEQTGSTNTDLVERPHCPNATVRIAEEQISGRGRMGRVWTAPARAQLIVSVSLTCPEIPMERLGLFPLVAGLSITQGIIDATALPARLKWPNDVLVENRKLVGMLVEVPQLQPVPRVVIGFGVNYDLMPEELPVPHATSLALEYSHCDPIAADGELAAKEVPETTVVAKEVVAKETAMSPAASARQTDNALPSREEIAVRILTQLHEDVARFRAMGGAPMTFMSRYKHLSSTLGTAVKVLLPGDKELAGTAVDISDGGELVVIDEQGRRHSVAAGDVIHVRPRGGTAYSESSE</sequence>
<evidence type="ECO:0000313" key="8">
    <source>
        <dbReference type="Proteomes" id="UP000515275"/>
    </source>
</evidence>
<keyword evidence="4" id="KW-0092">Biotin</keyword>
<dbReference type="InterPro" id="IPR003142">
    <property type="entry name" value="BPL_C"/>
</dbReference>
<dbReference type="Gene3D" id="3.30.930.10">
    <property type="entry name" value="Bira Bifunctional Protein, Domain 2"/>
    <property type="match status" value="1"/>
</dbReference>
<dbReference type="EC" id="6.3.4.15" evidence="5"/>
<evidence type="ECO:0000313" key="7">
    <source>
        <dbReference type="EMBL" id="QNH96487.1"/>
    </source>
</evidence>
<proteinExistence type="predicted"/>
<dbReference type="GO" id="GO:0004077">
    <property type="term" value="F:biotin--[biotin carboxyl-carrier protein] ligase activity"/>
    <property type="evidence" value="ECO:0007669"/>
    <property type="project" value="UniProtKB-EC"/>
</dbReference>
<dbReference type="InterPro" id="IPR008988">
    <property type="entry name" value="Transcriptional_repressor_C"/>
</dbReference>
<accession>A0A7G7YPR7</accession>
<dbReference type="Pfam" id="PF02237">
    <property type="entry name" value="BPL_C"/>
    <property type="match status" value="1"/>
</dbReference>
<name>A0A7G7YPR7_9CORY</name>
<feature type="compositionally biased region" description="Low complexity" evidence="6">
    <location>
        <begin position="8"/>
        <end position="38"/>
    </location>
</feature>
<evidence type="ECO:0000256" key="3">
    <source>
        <dbReference type="ARBA" id="ARBA00022840"/>
    </source>
</evidence>
<evidence type="ECO:0000256" key="6">
    <source>
        <dbReference type="SAM" id="MobiDB-lite"/>
    </source>
</evidence>
<keyword evidence="3" id="KW-0067">ATP-binding</keyword>
<dbReference type="InterPro" id="IPR004408">
    <property type="entry name" value="Biotin_CoA_COase_ligase"/>
</dbReference>
<keyword evidence="1 7" id="KW-0436">Ligase</keyword>
<evidence type="ECO:0000256" key="4">
    <source>
        <dbReference type="ARBA" id="ARBA00023267"/>
    </source>
</evidence>
<dbReference type="PROSITE" id="PS51733">
    <property type="entry name" value="BPL_LPL_CATALYTIC"/>
    <property type="match status" value="1"/>
</dbReference>
<dbReference type="RefSeq" id="WP_185770238.1">
    <property type="nucleotide sequence ID" value="NZ_CP046883.1"/>
</dbReference>
<dbReference type="GO" id="GO:0005737">
    <property type="term" value="C:cytoplasm"/>
    <property type="evidence" value="ECO:0007669"/>
    <property type="project" value="TreeGrafter"/>
</dbReference>
<dbReference type="PANTHER" id="PTHR12835">
    <property type="entry name" value="BIOTIN PROTEIN LIGASE"/>
    <property type="match status" value="1"/>
</dbReference>
<keyword evidence="8" id="KW-1185">Reference proteome</keyword>
<evidence type="ECO:0000256" key="5">
    <source>
        <dbReference type="ARBA" id="ARBA00024227"/>
    </source>
</evidence>
<dbReference type="InterPro" id="IPR004143">
    <property type="entry name" value="BPL_LPL_catalytic"/>
</dbReference>
<dbReference type="Gene3D" id="2.30.30.100">
    <property type="match status" value="1"/>
</dbReference>
<dbReference type="Proteomes" id="UP000515275">
    <property type="component" value="Chromosome"/>
</dbReference>
<dbReference type="Pfam" id="PF03099">
    <property type="entry name" value="BPL_LplA_LipB"/>
    <property type="match status" value="1"/>
</dbReference>
<dbReference type="SUPFAM" id="SSF55681">
    <property type="entry name" value="Class II aaRS and biotin synthetases"/>
    <property type="match status" value="1"/>
</dbReference>
<evidence type="ECO:0000256" key="1">
    <source>
        <dbReference type="ARBA" id="ARBA00022598"/>
    </source>
</evidence>
<reference evidence="7 8" key="1">
    <citation type="submission" date="2019-12" db="EMBL/GenBank/DDBJ databases">
        <title>Corynebacterium sp. nov., isolated from feces of the Anser Albifrons in China.</title>
        <authorList>
            <person name="Liu Q."/>
        </authorList>
    </citation>
    <scope>NUCLEOTIDE SEQUENCE [LARGE SCALE GENOMIC DNA]</scope>
    <source>
        <strain evidence="7 8">23H37-10</strain>
    </source>
</reference>
<dbReference type="KEGG" id="cans:GP473_07305"/>
<dbReference type="InterPro" id="IPR045864">
    <property type="entry name" value="aa-tRNA-synth_II/BPL/LPL"/>
</dbReference>
<gene>
    <name evidence="7" type="ORF">GP473_07305</name>
</gene>
<protein>
    <recommendedName>
        <fullName evidence="5">biotin--[biotin carboxyl-carrier protein] ligase</fullName>
        <ecNumber evidence="5">6.3.4.15</ecNumber>
    </recommendedName>
</protein>
<dbReference type="EMBL" id="CP046883">
    <property type="protein sequence ID" value="QNH96487.1"/>
    <property type="molecule type" value="Genomic_DNA"/>
</dbReference>
<organism evidence="7 8">
    <name type="scientific">Corynebacterium anserum</name>
    <dbReference type="NCBI Taxonomy" id="2684406"/>
    <lineage>
        <taxon>Bacteria</taxon>
        <taxon>Bacillati</taxon>
        <taxon>Actinomycetota</taxon>
        <taxon>Actinomycetes</taxon>
        <taxon>Mycobacteriales</taxon>
        <taxon>Corynebacteriaceae</taxon>
        <taxon>Corynebacterium</taxon>
    </lineage>
</organism>
<feature type="region of interest" description="Disordered" evidence="6">
    <location>
        <begin position="1"/>
        <end position="53"/>
    </location>
</feature>
<dbReference type="CDD" id="cd16442">
    <property type="entry name" value="BPL"/>
    <property type="match status" value="1"/>
</dbReference>
<keyword evidence="2" id="KW-0547">Nucleotide-binding</keyword>
<evidence type="ECO:0000256" key="2">
    <source>
        <dbReference type="ARBA" id="ARBA00022741"/>
    </source>
</evidence>
<dbReference type="AlphaFoldDB" id="A0A7G7YPR7"/>
<dbReference type="NCBIfam" id="TIGR00121">
    <property type="entry name" value="birA_ligase"/>
    <property type="match status" value="1"/>
</dbReference>
<dbReference type="GO" id="GO:0005524">
    <property type="term" value="F:ATP binding"/>
    <property type="evidence" value="ECO:0007669"/>
    <property type="project" value="UniProtKB-KW"/>
</dbReference>
<dbReference type="PANTHER" id="PTHR12835:SF5">
    <property type="entry name" value="BIOTIN--PROTEIN LIGASE"/>
    <property type="match status" value="1"/>
</dbReference>
<dbReference type="SUPFAM" id="SSF50037">
    <property type="entry name" value="C-terminal domain of transcriptional repressors"/>
    <property type="match status" value="1"/>
</dbReference>